<evidence type="ECO:0008006" key="3">
    <source>
        <dbReference type="Google" id="ProtNLM"/>
    </source>
</evidence>
<proteinExistence type="predicted"/>
<accession>A0A1F7F3T8</accession>
<evidence type="ECO:0000313" key="1">
    <source>
        <dbReference type="EMBL" id="OGK01176.1"/>
    </source>
</evidence>
<name>A0A1F7F3T8_UNCRA</name>
<protein>
    <recommendedName>
        <fullName evidence="3">Glycosyl transferase family 1 domain-containing protein</fullName>
    </recommendedName>
</protein>
<comment type="caution">
    <text evidence="1">The sequence shown here is derived from an EMBL/GenBank/DDBJ whole genome shotgun (WGS) entry which is preliminary data.</text>
</comment>
<reference evidence="1 2" key="1">
    <citation type="journal article" date="2016" name="Nat. Commun.">
        <title>Thousands of microbial genomes shed light on interconnected biogeochemical processes in an aquifer system.</title>
        <authorList>
            <person name="Anantharaman K."/>
            <person name="Brown C.T."/>
            <person name="Hug L.A."/>
            <person name="Sharon I."/>
            <person name="Castelle C.J."/>
            <person name="Probst A.J."/>
            <person name="Thomas B.C."/>
            <person name="Singh A."/>
            <person name="Wilkins M.J."/>
            <person name="Karaoz U."/>
            <person name="Brodie E.L."/>
            <person name="Williams K.H."/>
            <person name="Hubbard S.S."/>
            <person name="Banfield J.F."/>
        </authorList>
    </citation>
    <scope>NUCLEOTIDE SEQUENCE [LARGE SCALE GENOMIC DNA]</scope>
</reference>
<sequence>MTSAWLAVVIEAVVFGSDQVLVGRFNDAVADYTVKALADLPGKSQVWAVGDGIDEELFDVISGFEALGIGLKNN</sequence>
<dbReference type="EMBL" id="MFYX01000131">
    <property type="protein sequence ID" value="OGK01176.1"/>
    <property type="molecule type" value="Genomic_DNA"/>
</dbReference>
<organism evidence="1 2">
    <name type="scientific">Candidatus Raymondbacteria bacterium RIFOXYD12_FULL_49_13</name>
    <dbReference type="NCBI Taxonomy" id="1817890"/>
    <lineage>
        <taxon>Bacteria</taxon>
        <taxon>Raymondiibacteriota</taxon>
    </lineage>
</organism>
<evidence type="ECO:0000313" key="2">
    <source>
        <dbReference type="Proteomes" id="UP000179243"/>
    </source>
</evidence>
<dbReference type="Proteomes" id="UP000179243">
    <property type="component" value="Unassembled WGS sequence"/>
</dbReference>
<dbReference type="AlphaFoldDB" id="A0A1F7F3T8"/>
<gene>
    <name evidence="1" type="ORF">A2519_01485</name>
</gene>